<feature type="compositionally biased region" description="Acidic residues" evidence="1">
    <location>
        <begin position="281"/>
        <end position="291"/>
    </location>
</feature>
<keyword evidence="3" id="KW-1185">Reference proteome</keyword>
<proteinExistence type="predicted"/>
<dbReference type="OMA" id="SAYAQFC"/>
<feature type="region of interest" description="Disordered" evidence="1">
    <location>
        <begin position="371"/>
        <end position="568"/>
    </location>
</feature>
<dbReference type="OrthoDB" id="273735at2759"/>
<feature type="compositionally biased region" description="Basic and acidic residues" evidence="1">
    <location>
        <begin position="404"/>
        <end position="416"/>
    </location>
</feature>
<organism evidence="2 3">
    <name type="scientific">Leptomonas pyrrhocoris</name>
    <name type="common">Firebug parasite</name>
    <dbReference type="NCBI Taxonomy" id="157538"/>
    <lineage>
        <taxon>Eukaryota</taxon>
        <taxon>Discoba</taxon>
        <taxon>Euglenozoa</taxon>
        <taxon>Kinetoplastea</taxon>
        <taxon>Metakinetoplastina</taxon>
        <taxon>Trypanosomatida</taxon>
        <taxon>Trypanosomatidae</taxon>
        <taxon>Leishmaniinae</taxon>
        <taxon>Leptomonas</taxon>
    </lineage>
</organism>
<protein>
    <submittedName>
        <fullName evidence="2">Uncharacterized protein</fullName>
    </submittedName>
</protein>
<gene>
    <name evidence="2" type="ORF">ABB37_08237</name>
</gene>
<feature type="region of interest" description="Disordered" evidence="1">
    <location>
        <begin position="581"/>
        <end position="608"/>
    </location>
</feature>
<evidence type="ECO:0000256" key="1">
    <source>
        <dbReference type="SAM" id="MobiDB-lite"/>
    </source>
</evidence>
<name>A0A0M9FTQ1_LEPPY</name>
<feature type="compositionally biased region" description="Acidic residues" evidence="1">
    <location>
        <begin position="373"/>
        <end position="384"/>
    </location>
</feature>
<evidence type="ECO:0000313" key="2">
    <source>
        <dbReference type="EMBL" id="KPA75676.1"/>
    </source>
</evidence>
<feature type="region of interest" description="Disordered" evidence="1">
    <location>
        <begin position="1"/>
        <end position="48"/>
    </location>
</feature>
<feature type="region of interest" description="Disordered" evidence="1">
    <location>
        <begin position="271"/>
        <end position="291"/>
    </location>
</feature>
<comment type="caution">
    <text evidence="2">The sequence shown here is derived from an EMBL/GenBank/DDBJ whole genome shotgun (WGS) entry which is preliminary data.</text>
</comment>
<feature type="compositionally biased region" description="Basic and acidic residues" evidence="1">
    <location>
        <begin position="193"/>
        <end position="206"/>
    </location>
</feature>
<dbReference type="GeneID" id="26908522"/>
<sequence>MPSQTSSQDHETPPLPARPAGSKATSSRRSSYGMLLSGRSNGGAQATAALRQGASHNLPSSVGHFLRLCSAPNSAAARKELRRQLLLLRDHCVGVNNRIKGAELLSQGGRGISKKVEARADFNSCLHVIFATSFVFADETEDIAKDTLRDIIAKLKVAEDCGDETAFRAAIIEVVNSVLLCNPLIPAVKAAVEHEETAEERHKQQEGEDGADGAAEPQLEDDCLDFLTVEDGVPVLLESQWRHWLDYFEEGYLCYVEKLIEEQKHEQADAAAAAAAAAPDAEADAEEEEADGDAATAAVPVIESVPILTAHESYWRSTRSAYAQFSYLLLAIFFVRTKDFSLNYLARVHKLVQYYAYQLDSAAGEPIAVKEADDADPEKGDEEAEVSHGNDASVQTAAPEPEEAAEKQVEEHREEEVVGEAIRTLPQPEFDESVTRRTRHSTRRSVLPEHTPSMTVAPEPSRTPRRRTHRCFATEELPQELRPSAEAVREEEEEATDKDAAAAANSHVPSVRRTTRLDIAEVSSSRQRENAKAEGAMMAMEDTREEAAVAKAQEELEEAAEGERVARNVEDLRNEAAVEALAKEADAHDEVEELARDAEQKKDADDEL</sequence>
<feature type="compositionally biased region" description="Low complexity" evidence="1">
    <location>
        <begin position="271"/>
        <end position="280"/>
    </location>
</feature>
<accession>A0A0M9FTQ1</accession>
<dbReference type="AlphaFoldDB" id="A0A0M9FTQ1"/>
<dbReference type="VEuPathDB" id="TriTrypDB:LpyrH10_23_0220"/>
<reference evidence="2 3" key="1">
    <citation type="submission" date="2015-07" db="EMBL/GenBank/DDBJ databases">
        <title>High-quality genome of monoxenous trypanosomatid Leptomonas pyrrhocoris.</title>
        <authorList>
            <person name="Flegontov P."/>
            <person name="Butenko A."/>
            <person name="Firsov S."/>
            <person name="Vlcek C."/>
            <person name="Logacheva M.D."/>
            <person name="Field M."/>
            <person name="Filatov D."/>
            <person name="Flegontova O."/>
            <person name="Gerasimov E."/>
            <person name="Jackson A.P."/>
            <person name="Kelly S."/>
            <person name="Opperdoes F."/>
            <person name="O'Reilly A."/>
            <person name="Votypka J."/>
            <person name="Yurchenko V."/>
            <person name="Lukes J."/>
        </authorList>
    </citation>
    <scope>NUCLEOTIDE SEQUENCE [LARGE SCALE GENOMIC DNA]</scope>
    <source>
        <strain evidence="2">H10</strain>
    </source>
</reference>
<feature type="compositionally biased region" description="Basic and acidic residues" evidence="1">
    <location>
        <begin position="541"/>
        <end position="554"/>
    </location>
</feature>
<dbReference type="EMBL" id="LGTL01000023">
    <property type="protein sequence ID" value="KPA75676.1"/>
    <property type="molecule type" value="Genomic_DNA"/>
</dbReference>
<dbReference type="RefSeq" id="XP_015654115.1">
    <property type="nucleotide sequence ID" value="XM_015807166.1"/>
</dbReference>
<dbReference type="Proteomes" id="UP000037923">
    <property type="component" value="Unassembled WGS sequence"/>
</dbReference>
<feature type="region of interest" description="Disordered" evidence="1">
    <location>
        <begin position="193"/>
        <end position="216"/>
    </location>
</feature>
<evidence type="ECO:0000313" key="3">
    <source>
        <dbReference type="Proteomes" id="UP000037923"/>
    </source>
</evidence>